<organism evidence="8 9">
    <name type="scientific">Pedobacter duraquae</name>
    <dbReference type="NCBI Taxonomy" id="425511"/>
    <lineage>
        <taxon>Bacteria</taxon>
        <taxon>Pseudomonadati</taxon>
        <taxon>Bacteroidota</taxon>
        <taxon>Sphingobacteriia</taxon>
        <taxon>Sphingobacteriales</taxon>
        <taxon>Sphingobacteriaceae</taxon>
        <taxon>Pedobacter</taxon>
    </lineage>
</organism>
<feature type="transmembrane region" description="Helical" evidence="6">
    <location>
        <begin position="12"/>
        <end position="31"/>
    </location>
</feature>
<evidence type="ECO:0000256" key="4">
    <source>
        <dbReference type="ARBA" id="ARBA00023098"/>
    </source>
</evidence>
<dbReference type="AlphaFoldDB" id="A0A4R6IFY5"/>
<evidence type="ECO:0000256" key="1">
    <source>
        <dbReference type="ARBA" id="ARBA00005189"/>
    </source>
</evidence>
<reference evidence="8 9" key="1">
    <citation type="submission" date="2019-03" db="EMBL/GenBank/DDBJ databases">
        <title>Genomic Encyclopedia of Archaeal and Bacterial Type Strains, Phase II (KMG-II): from individual species to whole genera.</title>
        <authorList>
            <person name="Goeker M."/>
        </authorList>
    </citation>
    <scope>NUCLEOTIDE SEQUENCE [LARGE SCALE GENOMIC DNA]</scope>
    <source>
        <strain evidence="8 9">DSM 19034</strain>
    </source>
</reference>
<accession>A0A4R6IFY5</accession>
<evidence type="ECO:0000259" key="7">
    <source>
        <dbReference type="SMART" id="SM00563"/>
    </source>
</evidence>
<keyword evidence="9" id="KW-1185">Reference proteome</keyword>
<dbReference type="Proteomes" id="UP000295499">
    <property type="component" value="Unassembled WGS sequence"/>
</dbReference>
<evidence type="ECO:0000256" key="3">
    <source>
        <dbReference type="ARBA" id="ARBA00022679"/>
    </source>
</evidence>
<keyword evidence="6" id="KW-1133">Transmembrane helix</keyword>
<dbReference type="OrthoDB" id="9803035at2"/>
<comment type="pathway">
    <text evidence="1">Lipid metabolism.</text>
</comment>
<keyword evidence="5 8" id="KW-0012">Acyltransferase</keyword>
<evidence type="ECO:0000256" key="5">
    <source>
        <dbReference type="ARBA" id="ARBA00023315"/>
    </source>
</evidence>
<dbReference type="GO" id="GO:0003841">
    <property type="term" value="F:1-acylglycerol-3-phosphate O-acyltransferase activity"/>
    <property type="evidence" value="ECO:0007669"/>
    <property type="project" value="TreeGrafter"/>
</dbReference>
<feature type="domain" description="Phospholipid/glycerol acyltransferase" evidence="7">
    <location>
        <begin position="74"/>
        <end position="190"/>
    </location>
</feature>
<dbReference type="InterPro" id="IPR002123">
    <property type="entry name" value="Plipid/glycerol_acylTrfase"/>
</dbReference>
<keyword evidence="3 8" id="KW-0808">Transferase</keyword>
<keyword evidence="4" id="KW-0443">Lipid metabolism</keyword>
<gene>
    <name evidence="8" type="ORF">CLV32_3670</name>
</gene>
<evidence type="ECO:0000313" key="8">
    <source>
        <dbReference type="EMBL" id="TDO21032.1"/>
    </source>
</evidence>
<dbReference type="RefSeq" id="WP_133558019.1">
    <property type="nucleotide sequence ID" value="NZ_SNWM01000004.1"/>
</dbReference>
<keyword evidence="6" id="KW-0812">Transmembrane</keyword>
<dbReference type="GO" id="GO:0006654">
    <property type="term" value="P:phosphatidic acid biosynthetic process"/>
    <property type="evidence" value="ECO:0007669"/>
    <property type="project" value="TreeGrafter"/>
</dbReference>
<keyword evidence="6" id="KW-0472">Membrane</keyword>
<evidence type="ECO:0000256" key="2">
    <source>
        <dbReference type="ARBA" id="ARBA00022516"/>
    </source>
</evidence>
<evidence type="ECO:0000313" key="9">
    <source>
        <dbReference type="Proteomes" id="UP000295499"/>
    </source>
</evidence>
<comment type="caution">
    <text evidence="8">The sequence shown here is derived from an EMBL/GenBank/DDBJ whole genome shotgun (WGS) entry which is preliminary data.</text>
</comment>
<keyword evidence="2" id="KW-0444">Lipid biosynthesis</keyword>
<sequence length="244" mass="28244">MIKLLRHLHRIYALFVILFFFFLFYPFYYFFARSASTYGILNKCRQLNSRLVCIFTPVLFRYTFETPLNKDQTYIYCANHCSNLDIMIMCLLGKGRFHFMGKEELLKNPVLKIFFQTIDIPVNRESKMSAFRAFKRAGDNLEAGMSLIIFPEGRIDSGNYPPTLLPFKNGPFRLAIDKNVPIVPVSITDAWKYMWDDGGKYGSRPGVCDIYVHKPIFTADMDAEGADALKDEVFRLIASKMITK</sequence>
<dbReference type="PANTHER" id="PTHR10434:SF64">
    <property type="entry name" value="1-ACYL-SN-GLYCEROL-3-PHOSPHATE ACYLTRANSFERASE-RELATED"/>
    <property type="match status" value="1"/>
</dbReference>
<protein>
    <submittedName>
        <fullName evidence="8">1-acyl-sn-glycerol-3-phosphate acyltransferase</fullName>
    </submittedName>
</protein>
<dbReference type="EMBL" id="SNWM01000004">
    <property type="protein sequence ID" value="TDO21032.1"/>
    <property type="molecule type" value="Genomic_DNA"/>
</dbReference>
<dbReference type="SUPFAM" id="SSF69593">
    <property type="entry name" value="Glycerol-3-phosphate (1)-acyltransferase"/>
    <property type="match status" value="1"/>
</dbReference>
<dbReference type="Pfam" id="PF01553">
    <property type="entry name" value="Acyltransferase"/>
    <property type="match status" value="1"/>
</dbReference>
<dbReference type="PANTHER" id="PTHR10434">
    <property type="entry name" value="1-ACYL-SN-GLYCEROL-3-PHOSPHATE ACYLTRANSFERASE"/>
    <property type="match status" value="1"/>
</dbReference>
<proteinExistence type="predicted"/>
<dbReference type="SMART" id="SM00563">
    <property type="entry name" value="PlsC"/>
    <property type="match status" value="1"/>
</dbReference>
<dbReference type="CDD" id="cd07989">
    <property type="entry name" value="LPLAT_AGPAT-like"/>
    <property type="match status" value="1"/>
</dbReference>
<name>A0A4R6IFY5_9SPHI</name>
<evidence type="ECO:0000256" key="6">
    <source>
        <dbReference type="SAM" id="Phobius"/>
    </source>
</evidence>